<dbReference type="GO" id="GO:0005509">
    <property type="term" value="F:calcium ion binding"/>
    <property type="evidence" value="ECO:0007669"/>
    <property type="project" value="InterPro"/>
</dbReference>
<evidence type="ECO:0000256" key="5">
    <source>
        <dbReference type="ARBA" id="ARBA00022729"/>
    </source>
</evidence>
<dbReference type="CDD" id="cd00054">
    <property type="entry name" value="EGF_CA"/>
    <property type="match status" value="2"/>
</dbReference>
<evidence type="ECO:0000256" key="9">
    <source>
        <dbReference type="ARBA" id="ARBA00023157"/>
    </source>
</evidence>
<evidence type="ECO:0000313" key="16">
    <source>
        <dbReference type="Proteomes" id="UP000008022"/>
    </source>
</evidence>
<keyword evidence="16" id="KW-1185">Reference proteome</keyword>
<feature type="domain" description="Protein kinase" evidence="14">
    <location>
        <begin position="1045"/>
        <end position="1324"/>
    </location>
</feature>
<dbReference type="PANTHER" id="PTHR27005">
    <property type="entry name" value="WALL-ASSOCIATED RECEPTOR KINASE-LIKE 21"/>
    <property type="match status" value="1"/>
</dbReference>
<dbReference type="PANTHER" id="PTHR27005:SF59">
    <property type="entry name" value="OS12G0615300 PROTEIN"/>
    <property type="match status" value="1"/>
</dbReference>
<dbReference type="SMART" id="SM00181">
    <property type="entry name" value="EGF"/>
    <property type="match status" value="3"/>
</dbReference>
<dbReference type="GO" id="GO:0005886">
    <property type="term" value="C:plasma membrane"/>
    <property type="evidence" value="ECO:0007669"/>
    <property type="project" value="TreeGrafter"/>
</dbReference>
<dbReference type="FunFam" id="1.10.510.10:FF:000084">
    <property type="entry name" value="Wall-associated receptor kinase 2"/>
    <property type="match status" value="2"/>
</dbReference>
<dbReference type="InterPro" id="IPR018097">
    <property type="entry name" value="EGF_Ca-bd_CS"/>
</dbReference>
<evidence type="ECO:0000256" key="2">
    <source>
        <dbReference type="ARBA" id="ARBA00022527"/>
    </source>
</evidence>
<dbReference type="PROSITE" id="PS50011">
    <property type="entry name" value="PROTEIN_KINASE_DOM"/>
    <property type="match status" value="2"/>
</dbReference>
<evidence type="ECO:0000256" key="12">
    <source>
        <dbReference type="SAM" id="MobiDB-lite"/>
    </source>
</evidence>
<dbReference type="PROSITE" id="PS00108">
    <property type="entry name" value="PROTEIN_KINASE_ST"/>
    <property type="match status" value="2"/>
</dbReference>
<dbReference type="InterPro" id="IPR045274">
    <property type="entry name" value="WAK-like"/>
</dbReference>
<dbReference type="GO" id="GO:0007166">
    <property type="term" value="P:cell surface receptor signaling pathway"/>
    <property type="evidence" value="ECO:0007669"/>
    <property type="project" value="InterPro"/>
</dbReference>
<keyword evidence="5 13" id="KW-0732">Signal</keyword>
<evidence type="ECO:0000256" key="3">
    <source>
        <dbReference type="ARBA" id="ARBA00022536"/>
    </source>
</evidence>
<dbReference type="FunFam" id="2.10.25.10:FF:000704">
    <property type="entry name" value="Os12g0614800 protein"/>
    <property type="match status" value="2"/>
</dbReference>
<sequence>MAHAQLLVFLIPMALFLKLAMPVDGAMAMPGCPDKCGNVAIPYPFGIGENCSATNLNSYFNLMCNDTFHPPRPQIREPEAHIEVTGISLERGEMRVLSPVNHICFTSNTTSTKSSGVGYDLSRTPFLPSPSRNRFTVIGCNTLGLITGYRGASGQYVTGCYSYCEGINSTSDGAPCAGMGCCEASIPANLTAFAVTFDLNHSKVWTFNPCFYSVVAEVGWYNFKKQDLVGHLGFIKERAQNGVPIVADWAIRNGSCPKKGEKEPSSYACVSANSYCTAVINSPGYLCNCSQGYGGNPYLSDGCQDIDECEMRKLDPKYEELYPCRKGVCQNTPGSYICKCKKGKKSDGTGYGCQPADSPDYRMVVGLSVSAIVVTAMACMLIMQLQRRRHKKEKIEYFKQNGGLRLYDEMISRQVDTIRILTEREIKRATENYNEDRVLGSGGHGMVYRGTLDDNKEVAIKKSRVINDDCREEFVNEIIILSQINHRNIVRLLGCCLDVDVPMLVYEFAHNGTLSEFLHGTDHRSPIPLDLRLKIATQAAEALAYLHSSTSRTILHGDVKSANILMDDQYNAKVADFGASTLKSMDESEFILFVQGTMGYLDPESFTSHQLTERSDVYSFGVVLLELLTRKKALYTNDFNKNESLSYRFLSMFRQNKHQAMLDPEIVDGSNVVAIEKLTKVVVQCMSPRGDDRPTMKEVAERLQMLRKLQMQATCDGENDRDVHDNFGGSPSVILHFDEMTDSSIETWIHPMQEALALAMKLIPSIIFLAVTAQAAASSGYSMALPGCPDKCGNISIPYPFGIGPSCAATSISSYFNLTCNNTFNPPRPMVGDSEALVEVTDISLEHGEMRVLSPVYYICFTANTTFTRFTEGYELKHTPFLPSPSRNRFTVIGCNTLGLIGGYKGTVSHYVTGYLCQCSKGYEGNPYLLNGCQDVDECALRKQDPKYEDIYPCRKGVCHNTPGGYLCKCKLGKRSDGTSVSAIALMALTCVLAMQIQRKRHKKDKDEYFKQNGGLKLYDEMRSRKVDTIRILTEKDIKKATDNYSEDRVLGIGGHGMVYRGTLDDNKEVAIKKSKVINDEWREEFVNEIIILSQINHRNIVRLIGCCLDVHVPMLVYEFVSNGTLSEFLHGTDHRSPIPLDIRLKIATQSAEALAYLHSSTSRTILHGDFKSANILLDGQHNAKVADFGASALKSMNESEFIMFVQGTLGYLDPESFISHCLTDKSDVYSFGVVLLELMTRKRAIFANSINEKESLSYSFLLMFDQNIHRNMLDREIMDKETMVVLEKLSILAANCLRPRGDDRPTMKEVAECLQMIRRHPMHAASDHKGDSSAHHNYEGSSSPSMSAHFDETIYKSIEASRLVQDLVR</sequence>
<keyword evidence="8 11" id="KW-0067">ATP-binding</keyword>
<dbReference type="InterPro" id="IPR000719">
    <property type="entry name" value="Prot_kinase_dom"/>
</dbReference>
<evidence type="ECO:0000256" key="6">
    <source>
        <dbReference type="ARBA" id="ARBA00022741"/>
    </source>
</evidence>
<feature type="region of interest" description="Disordered" evidence="12">
    <location>
        <begin position="1323"/>
        <end position="1347"/>
    </location>
</feature>
<dbReference type="GO" id="GO:0004674">
    <property type="term" value="F:protein serine/threonine kinase activity"/>
    <property type="evidence" value="ECO:0007669"/>
    <property type="project" value="UniProtKB-KW"/>
</dbReference>
<keyword evidence="3" id="KW-0245">EGF-like domain</keyword>
<evidence type="ECO:0000313" key="15">
    <source>
        <dbReference type="EnsemblPlants" id="ORUFI12G20980.3"/>
    </source>
</evidence>
<dbReference type="Proteomes" id="UP000008022">
    <property type="component" value="Unassembled WGS sequence"/>
</dbReference>
<keyword evidence="10" id="KW-0325">Glycoprotein</keyword>
<dbReference type="SMART" id="SM00179">
    <property type="entry name" value="EGF_CA"/>
    <property type="match status" value="2"/>
</dbReference>
<evidence type="ECO:0000256" key="11">
    <source>
        <dbReference type="PROSITE-ProRule" id="PRU10141"/>
    </source>
</evidence>
<dbReference type="InterPro" id="IPR011009">
    <property type="entry name" value="Kinase-like_dom_sf"/>
</dbReference>
<feature type="signal peptide" evidence="13">
    <location>
        <begin position="1"/>
        <end position="28"/>
    </location>
</feature>
<dbReference type="SUPFAM" id="SSF57196">
    <property type="entry name" value="EGF/Laminin"/>
    <property type="match status" value="1"/>
</dbReference>
<evidence type="ECO:0000259" key="14">
    <source>
        <dbReference type="PROSITE" id="PS50011"/>
    </source>
</evidence>
<keyword evidence="4" id="KW-0808">Transferase</keyword>
<dbReference type="InterPro" id="IPR000742">
    <property type="entry name" value="EGF"/>
</dbReference>
<dbReference type="InterPro" id="IPR017441">
    <property type="entry name" value="Protein_kinase_ATP_BS"/>
</dbReference>
<keyword evidence="9" id="KW-1015">Disulfide bond</keyword>
<dbReference type="SMART" id="SM00220">
    <property type="entry name" value="S_TKc"/>
    <property type="match status" value="2"/>
</dbReference>
<feature type="chain" id="PRO_5002372490" description="Protein kinase domain-containing protein" evidence="13">
    <location>
        <begin position="29"/>
        <end position="1370"/>
    </location>
</feature>
<dbReference type="Gramene" id="ORUFI12G20980.3">
    <property type="protein sequence ID" value="ORUFI12G20980.3"/>
    <property type="gene ID" value="ORUFI12G20980"/>
</dbReference>
<dbReference type="InterPro" id="IPR001245">
    <property type="entry name" value="Ser-Thr/Tyr_kinase_cat_dom"/>
</dbReference>
<dbReference type="GO" id="GO:0005524">
    <property type="term" value="F:ATP binding"/>
    <property type="evidence" value="ECO:0007669"/>
    <property type="project" value="UniProtKB-UniRule"/>
</dbReference>
<feature type="domain" description="Protein kinase" evidence="14">
    <location>
        <begin position="433"/>
        <end position="706"/>
    </location>
</feature>
<dbReference type="CDD" id="cd14066">
    <property type="entry name" value="STKc_IRAK"/>
    <property type="match status" value="1"/>
</dbReference>
<dbReference type="Pfam" id="PF07714">
    <property type="entry name" value="PK_Tyr_Ser-Thr"/>
    <property type="match status" value="1"/>
</dbReference>
<feature type="binding site" evidence="11">
    <location>
        <position position="462"/>
    </location>
    <ligand>
        <name>ATP</name>
        <dbReference type="ChEBI" id="CHEBI:30616"/>
    </ligand>
</feature>
<dbReference type="InterPro" id="IPR025287">
    <property type="entry name" value="WAK_GUB"/>
</dbReference>
<dbReference type="Gene3D" id="3.30.200.20">
    <property type="entry name" value="Phosphorylase Kinase, domain 1"/>
    <property type="match status" value="2"/>
</dbReference>
<reference evidence="15" key="2">
    <citation type="submission" date="2015-06" db="UniProtKB">
        <authorList>
            <consortium name="EnsemblPlants"/>
        </authorList>
    </citation>
    <scope>IDENTIFICATION</scope>
</reference>
<accession>A0A0E0RK04</accession>
<feature type="binding site" evidence="11">
    <location>
        <position position="1074"/>
    </location>
    <ligand>
        <name>ATP</name>
        <dbReference type="ChEBI" id="CHEBI:30616"/>
    </ligand>
</feature>
<keyword evidence="7" id="KW-0418">Kinase</keyword>
<keyword evidence="2" id="KW-0723">Serine/threonine-protein kinase</keyword>
<evidence type="ECO:0000256" key="10">
    <source>
        <dbReference type="ARBA" id="ARBA00023180"/>
    </source>
</evidence>
<dbReference type="Gene3D" id="1.10.510.10">
    <property type="entry name" value="Transferase(Phosphotransferase) domain 1"/>
    <property type="match status" value="2"/>
</dbReference>
<feature type="compositionally biased region" description="Basic and acidic residues" evidence="12">
    <location>
        <begin position="1326"/>
        <end position="1339"/>
    </location>
</feature>
<dbReference type="Pfam" id="PF07645">
    <property type="entry name" value="EGF_CA"/>
    <property type="match status" value="2"/>
</dbReference>
<evidence type="ECO:0000256" key="8">
    <source>
        <dbReference type="ARBA" id="ARBA00022840"/>
    </source>
</evidence>
<dbReference type="GO" id="GO:0030247">
    <property type="term" value="F:polysaccharide binding"/>
    <property type="evidence" value="ECO:0007669"/>
    <property type="project" value="InterPro"/>
</dbReference>
<evidence type="ECO:0000256" key="1">
    <source>
        <dbReference type="ARBA" id="ARBA00004479"/>
    </source>
</evidence>
<evidence type="ECO:0000256" key="4">
    <source>
        <dbReference type="ARBA" id="ARBA00022679"/>
    </source>
</evidence>
<dbReference type="Gene3D" id="2.10.25.10">
    <property type="entry name" value="Laminin"/>
    <property type="match status" value="3"/>
</dbReference>
<dbReference type="EnsemblPlants" id="ORUFI12G20980.3">
    <property type="protein sequence ID" value="ORUFI12G20980.3"/>
    <property type="gene ID" value="ORUFI12G20980"/>
</dbReference>
<comment type="subcellular location">
    <subcellularLocation>
        <location evidence="1">Membrane</location>
        <topology evidence="1">Single-pass type I membrane protein</topology>
    </subcellularLocation>
</comment>
<dbReference type="InterPro" id="IPR008271">
    <property type="entry name" value="Ser/Thr_kinase_AS"/>
</dbReference>
<dbReference type="InterPro" id="IPR049883">
    <property type="entry name" value="NOTCH1_EGF-like"/>
</dbReference>
<dbReference type="InterPro" id="IPR001881">
    <property type="entry name" value="EGF-like_Ca-bd_dom"/>
</dbReference>
<dbReference type="SUPFAM" id="SSF56112">
    <property type="entry name" value="Protein kinase-like (PK-like)"/>
    <property type="match status" value="2"/>
</dbReference>
<name>A0A0E0RK04_ORYRU</name>
<evidence type="ECO:0000256" key="7">
    <source>
        <dbReference type="ARBA" id="ARBA00022777"/>
    </source>
</evidence>
<dbReference type="OMA" id="IETWIHP"/>
<dbReference type="Pfam" id="PF13947">
    <property type="entry name" value="GUB_WAK_bind"/>
    <property type="match status" value="2"/>
</dbReference>
<protein>
    <recommendedName>
        <fullName evidence="14">Protein kinase domain-containing protein</fullName>
    </recommendedName>
</protein>
<dbReference type="FunFam" id="3.30.200.20:FF:000708">
    <property type="entry name" value="Protein kinase superfamily protein"/>
    <property type="match status" value="2"/>
</dbReference>
<reference evidence="16" key="1">
    <citation type="submission" date="2013-06" db="EMBL/GenBank/DDBJ databases">
        <authorList>
            <person name="Zhao Q."/>
        </authorList>
    </citation>
    <scope>NUCLEOTIDE SEQUENCE</scope>
    <source>
        <strain evidence="16">cv. W1943</strain>
    </source>
</reference>
<proteinExistence type="predicted"/>
<keyword evidence="6 11" id="KW-0547">Nucleotide-binding</keyword>
<dbReference type="PROSITE" id="PS00107">
    <property type="entry name" value="PROTEIN_KINASE_ATP"/>
    <property type="match status" value="2"/>
</dbReference>
<dbReference type="Pfam" id="PF00069">
    <property type="entry name" value="Pkinase"/>
    <property type="match status" value="1"/>
</dbReference>
<organism evidence="15 16">
    <name type="scientific">Oryza rufipogon</name>
    <name type="common">Brownbeard rice</name>
    <name type="synonym">Asian wild rice</name>
    <dbReference type="NCBI Taxonomy" id="4529"/>
    <lineage>
        <taxon>Eukaryota</taxon>
        <taxon>Viridiplantae</taxon>
        <taxon>Streptophyta</taxon>
        <taxon>Embryophyta</taxon>
        <taxon>Tracheophyta</taxon>
        <taxon>Spermatophyta</taxon>
        <taxon>Magnoliopsida</taxon>
        <taxon>Liliopsida</taxon>
        <taxon>Poales</taxon>
        <taxon>Poaceae</taxon>
        <taxon>BOP clade</taxon>
        <taxon>Oryzoideae</taxon>
        <taxon>Oryzeae</taxon>
        <taxon>Oryzinae</taxon>
        <taxon>Oryza</taxon>
    </lineage>
</organism>
<evidence type="ECO:0000256" key="13">
    <source>
        <dbReference type="SAM" id="SignalP"/>
    </source>
</evidence>
<dbReference type="PROSITE" id="PS01187">
    <property type="entry name" value="EGF_CA"/>
    <property type="match status" value="2"/>
</dbReference>